<proteinExistence type="predicted"/>
<dbReference type="NCBIfam" id="TIGR02778">
    <property type="entry name" value="ligD_pol"/>
    <property type="match status" value="1"/>
</dbReference>
<dbReference type="Pfam" id="PF21686">
    <property type="entry name" value="LigD_Prim-Pol"/>
    <property type="match status" value="1"/>
</dbReference>
<reference evidence="3 4" key="1">
    <citation type="submission" date="2020-10" db="EMBL/GenBank/DDBJ databases">
        <title>Draft genome of Ramlibacter aquaticus LMG 30558.</title>
        <authorList>
            <person name="Props R."/>
        </authorList>
    </citation>
    <scope>NUCLEOTIDE SEQUENCE [LARGE SCALE GENOMIC DNA]</scope>
    <source>
        <strain evidence="3 4">LMG 30558</strain>
    </source>
</reference>
<dbReference type="InterPro" id="IPR014145">
    <property type="entry name" value="LigD_pol_dom"/>
</dbReference>
<keyword evidence="4" id="KW-1185">Reference proteome</keyword>
<dbReference type="InterPro" id="IPR052171">
    <property type="entry name" value="NHEJ_LigD"/>
</dbReference>
<organism evidence="3 4">
    <name type="scientific">Ramlibacter aquaticus</name>
    <dbReference type="NCBI Taxonomy" id="2780094"/>
    <lineage>
        <taxon>Bacteria</taxon>
        <taxon>Pseudomonadati</taxon>
        <taxon>Pseudomonadota</taxon>
        <taxon>Betaproteobacteria</taxon>
        <taxon>Burkholderiales</taxon>
        <taxon>Comamonadaceae</taxon>
        <taxon>Ramlibacter</taxon>
    </lineage>
</organism>
<evidence type="ECO:0000313" key="4">
    <source>
        <dbReference type="Proteomes" id="UP000715965"/>
    </source>
</evidence>
<evidence type="ECO:0000313" key="3">
    <source>
        <dbReference type="EMBL" id="MBE7939154.1"/>
    </source>
</evidence>
<gene>
    <name evidence="3" type="primary">ligD</name>
    <name evidence="3" type="ORF">IM725_01045</name>
</gene>
<sequence>MATPNADPDREVPQVQGRELIVSHPGKLLFPEAGVTKRDLVQHYLAVAPGALRGAGGRPCVLKRFPDGVGGEAFFQKRVPSARPDWIEVATIRFPSGRTAQEIVPRDAAALAWMANLGCLELHPHPVRAQDLDHPDELRVDLDPVPGVKWRQIVQVAMESREVLAGLGLQGWPKTSGSRGLHILVRIAPRWAYHEVRSAALALAREIERRVPKLATTAWWKDQRHGVFIDYNQNARDRTVASAYSVRPLPDARVSMPLRWDELAACNPADFSVKTASARFAALGDAHEGLDAVAQGDIAPLLELAARQAREGAEDAPWPPYHRKPHRAAPAGQPPVRQADAPAGKAAGAAPGTGSRPRGRKPGPGAAG</sequence>
<dbReference type="PANTHER" id="PTHR42705:SF3">
    <property type="entry name" value="ATP-DEPENDENT DNA LIGASE"/>
    <property type="match status" value="1"/>
</dbReference>
<dbReference type="Gene3D" id="3.90.920.10">
    <property type="entry name" value="DNA primase, PRIM domain"/>
    <property type="match status" value="1"/>
</dbReference>
<dbReference type="RefSeq" id="WP_193778702.1">
    <property type="nucleotide sequence ID" value="NZ_JADDOJ010000002.1"/>
</dbReference>
<dbReference type="CDD" id="cd04865">
    <property type="entry name" value="LigD_Pol_like_2"/>
    <property type="match status" value="1"/>
</dbReference>
<feature type="compositionally biased region" description="Low complexity" evidence="1">
    <location>
        <begin position="339"/>
        <end position="356"/>
    </location>
</feature>
<dbReference type="Proteomes" id="UP000715965">
    <property type="component" value="Unassembled WGS sequence"/>
</dbReference>
<evidence type="ECO:0000256" key="1">
    <source>
        <dbReference type="SAM" id="MobiDB-lite"/>
    </source>
</evidence>
<dbReference type="PANTHER" id="PTHR42705">
    <property type="entry name" value="BIFUNCTIONAL NON-HOMOLOGOUS END JOINING PROTEIN LIGD"/>
    <property type="match status" value="1"/>
</dbReference>
<dbReference type="GO" id="GO:0003910">
    <property type="term" value="F:DNA ligase (ATP) activity"/>
    <property type="evidence" value="ECO:0007669"/>
    <property type="project" value="UniProtKB-EC"/>
</dbReference>
<name>A0ABR9SBC2_9BURK</name>
<feature type="domain" description="DNA ligase D polymerase" evidence="2">
    <location>
        <begin position="36"/>
        <end position="286"/>
    </location>
</feature>
<evidence type="ECO:0000259" key="2">
    <source>
        <dbReference type="Pfam" id="PF21686"/>
    </source>
</evidence>
<feature type="region of interest" description="Disordered" evidence="1">
    <location>
        <begin position="310"/>
        <end position="368"/>
    </location>
</feature>
<dbReference type="EC" id="6.5.1.1" evidence="3"/>
<keyword evidence="3" id="KW-0436">Ligase</keyword>
<comment type="caution">
    <text evidence="3">The sequence shown here is derived from an EMBL/GenBank/DDBJ whole genome shotgun (WGS) entry which is preliminary data.</text>
</comment>
<protein>
    <submittedName>
        <fullName evidence="3">Non-homologous end-joining DNA ligase</fullName>
        <ecNumber evidence="3">6.5.1.1</ecNumber>
    </submittedName>
</protein>
<dbReference type="EMBL" id="JADDOJ010000002">
    <property type="protein sequence ID" value="MBE7939154.1"/>
    <property type="molecule type" value="Genomic_DNA"/>
</dbReference>
<accession>A0ABR9SBC2</accession>